<evidence type="ECO:0000313" key="2">
    <source>
        <dbReference type="Proteomes" id="UP000824988"/>
    </source>
</evidence>
<dbReference type="RefSeq" id="WP_221048029.1">
    <property type="nucleotide sequence ID" value="NZ_AP019782.1"/>
</dbReference>
<dbReference type="KEGG" id="moz:MoryE10_03470"/>
<evidence type="ECO:0000313" key="1">
    <source>
        <dbReference type="EMBL" id="BBL69741.1"/>
    </source>
</evidence>
<protein>
    <recommendedName>
        <fullName evidence="3">DUF3486 family protein</fullName>
    </recommendedName>
</protein>
<dbReference type="InterPro" id="IPR021874">
    <property type="entry name" value="Phage_Mu_Gp27"/>
</dbReference>
<organism evidence="1 2">
    <name type="scientific">Methylogaea oryzae</name>
    <dbReference type="NCBI Taxonomy" id="1295382"/>
    <lineage>
        <taxon>Bacteria</taxon>
        <taxon>Pseudomonadati</taxon>
        <taxon>Pseudomonadota</taxon>
        <taxon>Gammaproteobacteria</taxon>
        <taxon>Methylococcales</taxon>
        <taxon>Methylococcaceae</taxon>
        <taxon>Methylogaea</taxon>
    </lineage>
</organism>
<proteinExistence type="predicted"/>
<name>A0A8D4VLF7_9GAMM</name>
<dbReference type="EMBL" id="AP019782">
    <property type="protein sequence ID" value="BBL69741.1"/>
    <property type="molecule type" value="Genomic_DNA"/>
</dbReference>
<dbReference type="AlphaFoldDB" id="A0A8D4VLF7"/>
<accession>A0A8D4VLF7</accession>
<sequence length="181" mass="19621">MAPRSKVKQLPAAVLAWLESALVEGNFAGYEALEAELKKRGFQISRSAIHRHGQAMERRLAAVRASTDAARLIAEAAPDDADQRSAAVISLVQTDIFNVLLMLQEAETANPEERLLLMGKAAKGIADLSRASLSQKKHEQDIRRQVAAEAAEKVEKIAKRGGMSRETVEAIKAEILGVARA</sequence>
<reference evidence="1" key="1">
    <citation type="submission" date="2019-06" db="EMBL/GenBank/DDBJ databases">
        <title>Complete genome sequence of Methylogaea oryzae strain JCM16910.</title>
        <authorList>
            <person name="Asakawa S."/>
        </authorList>
    </citation>
    <scope>NUCLEOTIDE SEQUENCE</scope>
    <source>
        <strain evidence="1">E10</strain>
    </source>
</reference>
<dbReference type="Pfam" id="PF11985">
    <property type="entry name" value="Phage_Mu_Gp27"/>
    <property type="match status" value="1"/>
</dbReference>
<evidence type="ECO:0008006" key="3">
    <source>
        <dbReference type="Google" id="ProtNLM"/>
    </source>
</evidence>
<gene>
    <name evidence="1" type="ORF">MoryE10_03470</name>
</gene>
<dbReference type="Proteomes" id="UP000824988">
    <property type="component" value="Chromosome"/>
</dbReference>
<keyword evidence="2" id="KW-1185">Reference proteome</keyword>